<sequence length="319" mass="34799">MNDTQSEVFPCDAQCCFVEETETFVHSEEANMTLPKQLVLIFMFCVFSLDACPKGHKTVKSKRGGTSCEPCSEGTFQPEESDLNYCEPCRPCDENAGSETKQSCTSETDTICQCREGFVGYDSYNDFCKCDIGSGLSPKDPSPQQQCSKCKEGYFTTGIDQQCKKWKTCDSGEVIKNGTATSDVTCSDEPKSDSSITTPGTTNQSTNVTNHRPPEGAQTPNKLTAHTTTDSPQRRTKKTGEQPTRPPSTGNHSGWTFLILGIAGLLVVLTAVTCVLHLIPCCKRTKTGTLQTKDSTCRRPVEESGDDSELSLKQNAEEP</sequence>
<dbReference type="FunCoup" id="A0A672GTA6">
    <property type="interactions" value="115"/>
</dbReference>
<accession>A0A672GTA6</accession>
<dbReference type="PROSITE" id="PS00652">
    <property type="entry name" value="TNFR_NGFR_1"/>
    <property type="match status" value="1"/>
</dbReference>
<dbReference type="OrthoDB" id="9932129at2759"/>
<evidence type="ECO:0000256" key="3">
    <source>
        <dbReference type="SAM" id="Phobius"/>
    </source>
</evidence>
<dbReference type="InterPro" id="IPR008063">
    <property type="entry name" value="Fas_rcpt"/>
</dbReference>
<dbReference type="OMA" id="MVSRCSR"/>
<keyword evidence="6" id="KW-1185">Reference proteome</keyword>
<feature type="region of interest" description="Disordered" evidence="2">
    <location>
        <begin position="180"/>
        <end position="252"/>
    </location>
</feature>
<dbReference type="GO" id="GO:0007165">
    <property type="term" value="P:signal transduction"/>
    <property type="evidence" value="ECO:0007669"/>
    <property type="project" value="InterPro"/>
</dbReference>
<dbReference type="Ensembl" id="ENSSFAT00005022862.1">
    <property type="protein sequence ID" value="ENSSFAP00005021938.1"/>
    <property type="gene ID" value="ENSSFAG00005011430.1"/>
</dbReference>
<dbReference type="PANTHER" id="PTHR47139:SF3">
    <property type="entry name" value="SI:CH73-361P23.3"/>
    <property type="match status" value="1"/>
</dbReference>
<dbReference type="PANTHER" id="PTHR47139">
    <property type="entry name" value="TUMOR NECROSIS FACTOR RECEPTOR SUPERFAMILY MEMBER 9"/>
    <property type="match status" value="1"/>
</dbReference>
<dbReference type="Proteomes" id="UP000472267">
    <property type="component" value="Chromosome 5"/>
</dbReference>
<gene>
    <name evidence="5" type="primary">si:ch73-361p23.3</name>
</gene>
<dbReference type="SUPFAM" id="SSF57586">
    <property type="entry name" value="TNF receptor-like"/>
    <property type="match status" value="2"/>
</dbReference>
<evidence type="ECO:0000256" key="2">
    <source>
        <dbReference type="SAM" id="MobiDB-lite"/>
    </source>
</evidence>
<keyword evidence="3" id="KW-0472">Membrane</keyword>
<dbReference type="InterPro" id="IPR001368">
    <property type="entry name" value="TNFR/NGFR_Cys_rich_reg"/>
</dbReference>
<evidence type="ECO:0000313" key="6">
    <source>
        <dbReference type="Proteomes" id="UP000472267"/>
    </source>
</evidence>
<name>A0A672GTA6_SALFA</name>
<reference evidence="5" key="1">
    <citation type="submission" date="2019-06" db="EMBL/GenBank/DDBJ databases">
        <authorList>
            <consortium name="Wellcome Sanger Institute Data Sharing"/>
        </authorList>
    </citation>
    <scope>NUCLEOTIDE SEQUENCE [LARGE SCALE GENOMIC DNA]</scope>
</reference>
<feature type="disulfide bond" evidence="1">
    <location>
        <begin position="71"/>
        <end position="86"/>
    </location>
</feature>
<dbReference type="Pfam" id="PF00020">
    <property type="entry name" value="TNFR_c6"/>
    <property type="match status" value="1"/>
</dbReference>
<keyword evidence="1" id="KW-1015">Disulfide bond</keyword>
<keyword evidence="3" id="KW-0812">Transmembrane</keyword>
<feature type="compositionally biased region" description="Polar residues" evidence="2">
    <location>
        <begin position="193"/>
        <end position="210"/>
    </location>
</feature>
<reference evidence="5" key="3">
    <citation type="submission" date="2025-09" db="UniProtKB">
        <authorList>
            <consortium name="Ensembl"/>
        </authorList>
    </citation>
    <scope>IDENTIFICATION</scope>
</reference>
<dbReference type="GO" id="GO:0006915">
    <property type="term" value="P:apoptotic process"/>
    <property type="evidence" value="ECO:0007669"/>
    <property type="project" value="InterPro"/>
</dbReference>
<dbReference type="AlphaFoldDB" id="A0A672GTA6"/>
<organism evidence="5 6">
    <name type="scientific">Salarias fasciatus</name>
    <name type="common">Jewelled blenny</name>
    <name type="synonym">Blennius fasciatus</name>
    <dbReference type="NCBI Taxonomy" id="181472"/>
    <lineage>
        <taxon>Eukaryota</taxon>
        <taxon>Metazoa</taxon>
        <taxon>Chordata</taxon>
        <taxon>Craniata</taxon>
        <taxon>Vertebrata</taxon>
        <taxon>Euteleostomi</taxon>
        <taxon>Actinopterygii</taxon>
        <taxon>Neopterygii</taxon>
        <taxon>Teleostei</taxon>
        <taxon>Neoteleostei</taxon>
        <taxon>Acanthomorphata</taxon>
        <taxon>Ovalentaria</taxon>
        <taxon>Blenniimorphae</taxon>
        <taxon>Blenniiformes</taxon>
        <taxon>Blennioidei</taxon>
        <taxon>Blenniidae</taxon>
        <taxon>Salariinae</taxon>
        <taxon>Salarias</taxon>
    </lineage>
</organism>
<feature type="repeat" description="TNFR-Cys" evidence="1">
    <location>
        <begin position="70"/>
        <end position="112"/>
    </location>
</feature>
<dbReference type="InParanoid" id="A0A672GTA6"/>
<comment type="caution">
    <text evidence="1">Lacks conserved residue(s) required for the propagation of feature annotation.</text>
</comment>
<feature type="transmembrane region" description="Helical" evidence="3">
    <location>
        <begin position="255"/>
        <end position="279"/>
    </location>
</feature>
<feature type="region of interest" description="Disordered" evidence="2">
    <location>
        <begin position="290"/>
        <end position="319"/>
    </location>
</feature>
<dbReference type="GO" id="GO:0004888">
    <property type="term" value="F:transmembrane signaling receptor activity"/>
    <property type="evidence" value="ECO:0007669"/>
    <property type="project" value="InterPro"/>
</dbReference>
<feature type="domain" description="TNFR-Cys" evidence="4">
    <location>
        <begin position="70"/>
        <end position="112"/>
    </location>
</feature>
<dbReference type="GO" id="GO:0006955">
    <property type="term" value="P:immune response"/>
    <property type="evidence" value="ECO:0007669"/>
    <property type="project" value="InterPro"/>
</dbReference>
<feature type="compositionally biased region" description="Polar residues" evidence="2">
    <location>
        <begin position="218"/>
        <end position="231"/>
    </location>
</feature>
<evidence type="ECO:0000313" key="5">
    <source>
        <dbReference type="Ensembl" id="ENSSFAP00005021938.1"/>
    </source>
</evidence>
<reference evidence="5" key="2">
    <citation type="submission" date="2025-08" db="UniProtKB">
        <authorList>
            <consortium name="Ensembl"/>
        </authorList>
    </citation>
    <scope>IDENTIFICATION</scope>
</reference>
<keyword evidence="3" id="KW-1133">Transmembrane helix</keyword>
<protein>
    <submittedName>
        <fullName evidence="5">Tumor necrosis factor receptor superfamily member 4-like</fullName>
    </submittedName>
</protein>
<dbReference type="PRINTS" id="PR01680">
    <property type="entry name" value="TNFACTORR6"/>
</dbReference>
<dbReference type="GO" id="GO:0042127">
    <property type="term" value="P:regulation of cell population proliferation"/>
    <property type="evidence" value="ECO:0007669"/>
    <property type="project" value="TreeGrafter"/>
</dbReference>
<dbReference type="GO" id="GO:0016020">
    <property type="term" value="C:membrane"/>
    <property type="evidence" value="ECO:0007669"/>
    <property type="project" value="InterPro"/>
</dbReference>
<proteinExistence type="predicted"/>
<evidence type="ECO:0000259" key="4">
    <source>
        <dbReference type="PROSITE" id="PS50050"/>
    </source>
</evidence>
<dbReference type="PROSITE" id="PS50050">
    <property type="entry name" value="TNFR_NGFR_2"/>
    <property type="match status" value="1"/>
</dbReference>
<dbReference type="SMART" id="SM00208">
    <property type="entry name" value="TNFR"/>
    <property type="match status" value="2"/>
</dbReference>
<evidence type="ECO:0000256" key="1">
    <source>
        <dbReference type="PROSITE-ProRule" id="PRU00206"/>
    </source>
</evidence>
<dbReference type="Gene3D" id="2.10.50.10">
    <property type="entry name" value="Tumor Necrosis Factor Receptor, subunit A, domain 2"/>
    <property type="match status" value="2"/>
</dbReference>